<dbReference type="HOGENOM" id="CLU_024853_4_1_2"/>
<comment type="caution">
    <text evidence="17">Lacks conserved residue(s) required for the propagation of feature annotation.</text>
</comment>
<proteinExistence type="inferred from homology"/>
<feature type="binding site" evidence="17">
    <location>
        <position position="309"/>
    </location>
    <ligand>
        <name>(6S)-NADPHX</name>
        <dbReference type="ChEBI" id="CHEBI:64076"/>
    </ligand>
</feature>
<feature type="binding site" evidence="18">
    <location>
        <position position="156"/>
    </location>
    <ligand>
        <name>(6S)-NADPHX</name>
        <dbReference type="ChEBI" id="CHEBI:64076"/>
    </ligand>
</feature>
<dbReference type="PANTHER" id="PTHR12592:SF0">
    <property type="entry name" value="ATP-DEPENDENT (S)-NAD(P)H-HYDRATE DEHYDRATASE"/>
    <property type="match status" value="1"/>
</dbReference>
<evidence type="ECO:0000256" key="12">
    <source>
        <dbReference type="ARBA" id="ARBA00023239"/>
    </source>
</evidence>
<evidence type="ECO:0000313" key="22">
    <source>
        <dbReference type="EMBL" id="ADP77997.1"/>
    </source>
</evidence>
<feature type="domain" description="YjeF C-terminal" evidence="20">
    <location>
        <begin position="211"/>
        <end position="482"/>
    </location>
</feature>
<comment type="similarity">
    <text evidence="18">Belongs to the NnrE/AIBP family.</text>
</comment>
<feature type="binding site" evidence="17">
    <location>
        <position position="423"/>
    </location>
    <ligand>
        <name>AMP</name>
        <dbReference type="ChEBI" id="CHEBI:456215"/>
    </ligand>
</feature>
<comment type="catalytic activity">
    <reaction evidence="2 18 19">
        <text>(6R)-NADPHX = (6S)-NADPHX</text>
        <dbReference type="Rhea" id="RHEA:32227"/>
        <dbReference type="ChEBI" id="CHEBI:64076"/>
        <dbReference type="ChEBI" id="CHEBI:64077"/>
        <dbReference type="EC" id="5.1.99.6"/>
    </reaction>
</comment>
<comment type="catalytic activity">
    <reaction evidence="1 18 19">
        <text>(6R)-NADHX = (6S)-NADHX</text>
        <dbReference type="Rhea" id="RHEA:32215"/>
        <dbReference type="ChEBI" id="CHEBI:64074"/>
        <dbReference type="ChEBI" id="CHEBI:64075"/>
        <dbReference type="EC" id="5.1.99.6"/>
    </reaction>
</comment>
<dbReference type="InterPro" id="IPR004443">
    <property type="entry name" value="YjeF_N_dom"/>
</dbReference>
<comment type="subunit">
    <text evidence="17">Homotetramer.</text>
</comment>
<keyword evidence="22" id="KW-0808">Transferase</keyword>
<feature type="binding site" evidence="18">
    <location>
        <position position="52"/>
    </location>
    <ligand>
        <name>K(+)</name>
        <dbReference type="ChEBI" id="CHEBI:29103"/>
    </ligand>
</feature>
<accession>E3GWS8</accession>
<comment type="similarity">
    <text evidence="3 19">In the N-terminal section; belongs to the NnrE/AIBP family.</text>
</comment>
<dbReference type="GO" id="GO:0005524">
    <property type="term" value="F:ATP binding"/>
    <property type="evidence" value="ECO:0007669"/>
    <property type="project" value="UniProtKB-UniRule"/>
</dbReference>
<evidence type="ECO:0000256" key="3">
    <source>
        <dbReference type="ARBA" id="ARBA00006001"/>
    </source>
</evidence>
<dbReference type="GO" id="GO:0046496">
    <property type="term" value="P:nicotinamide nucleotide metabolic process"/>
    <property type="evidence" value="ECO:0007669"/>
    <property type="project" value="UniProtKB-UniRule"/>
</dbReference>
<dbReference type="InterPro" id="IPR000631">
    <property type="entry name" value="CARKD"/>
</dbReference>
<dbReference type="PROSITE" id="PS51385">
    <property type="entry name" value="YJEF_N"/>
    <property type="match status" value="1"/>
</dbReference>
<evidence type="ECO:0000256" key="10">
    <source>
        <dbReference type="ARBA" id="ARBA00023027"/>
    </source>
</evidence>
<dbReference type="Gene3D" id="3.40.50.10260">
    <property type="entry name" value="YjeF N-terminal domain"/>
    <property type="match status" value="1"/>
</dbReference>
<evidence type="ECO:0000256" key="5">
    <source>
        <dbReference type="ARBA" id="ARBA00022723"/>
    </source>
</evidence>
<dbReference type="PIRSF" id="PIRSF017184">
    <property type="entry name" value="Nnr"/>
    <property type="match status" value="1"/>
</dbReference>
<keyword evidence="11 18" id="KW-0413">Isomerase</keyword>
<feature type="binding site" evidence="18">
    <location>
        <position position="159"/>
    </location>
    <ligand>
        <name>K(+)</name>
        <dbReference type="ChEBI" id="CHEBI:29103"/>
    </ligand>
</feature>
<name>E3GWS8_METFV</name>
<evidence type="ECO:0000256" key="2">
    <source>
        <dbReference type="ARBA" id="ARBA00000909"/>
    </source>
</evidence>
<feature type="binding site" evidence="17">
    <location>
        <position position="359"/>
    </location>
    <ligand>
        <name>(6S)-NADPHX</name>
        <dbReference type="ChEBI" id="CHEBI:64076"/>
    </ligand>
</feature>
<evidence type="ECO:0000256" key="16">
    <source>
        <dbReference type="ARBA" id="ARBA00049209"/>
    </source>
</evidence>
<evidence type="ECO:0000256" key="1">
    <source>
        <dbReference type="ARBA" id="ARBA00000013"/>
    </source>
</evidence>
<dbReference type="NCBIfam" id="TIGR00196">
    <property type="entry name" value="yjeF_cterm"/>
    <property type="match status" value="1"/>
</dbReference>
<comment type="function">
    <text evidence="14 19">Bifunctional enzyme that catalyzes the epimerization of the S- and R-forms of NAD(P)HX and the dehydration of the S-form of NAD(P)HX at the expense of ADP, which is converted to AMP. This allows the repair of both epimers of NAD(P)HX, a damaged form of NAD(P)H that is a result of enzymatic or heat-dependent hydration.</text>
</comment>
<evidence type="ECO:0000256" key="15">
    <source>
        <dbReference type="ARBA" id="ARBA00048238"/>
    </source>
</evidence>
<evidence type="ECO:0000256" key="8">
    <source>
        <dbReference type="ARBA" id="ARBA00022857"/>
    </source>
</evidence>
<dbReference type="STRING" id="523846.Mfer_1211"/>
<keyword evidence="23" id="KW-1185">Reference proteome</keyword>
<dbReference type="HAMAP" id="MF_01965">
    <property type="entry name" value="NADHX_dehydratase"/>
    <property type="match status" value="1"/>
</dbReference>
<keyword evidence="10 17" id="KW-0520">NAD</keyword>
<evidence type="ECO:0000256" key="4">
    <source>
        <dbReference type="ARBA" id="ARBA00009524"/>
    </source>
</evidence>
<evidence type="ECO:0000256" key="18">
    <source>
        <dbReference type="HAMAP-Rule" id="MF_01966"/>
    </source>
</evidence>
<reference evidence="22 23" key="1">
    <citation type="journal article" date="2010" name="Stand. Genomic Sci.">
        <title>Complete genome sequence of Methanothermus fervidus type strain (V24S).</title>
        <authorList>
            <person name="Anderson I."/>
            <person name="Djao O.D."/>
            <person name="Misra M."/>
            <person name="Chertkov O."/>
            <person name="Nolan M."/>
            <person name="Lucas S."/>
            <person name="Lapidus A."/>
            <person name="Del Rio T.G."/>
            <person name="Tice H."/>
            <person name="Cheng J.F."/>
            <person name="Tapia R."/>
            <person name="Han C."/>
            <person name="Goodwin L."/>
            <person name="Pitluck S."/>
            <person name="Liolios K."/>
            <person name="Ivanova N."/>
            <person name="Mavromatis K."/>
            <person name="Mikhailova N."/>
            <person name="Pati A."/>
            <person name="Brambilla E."/>
            <person name="Chen A."/>
            <person name="Palaniappan K."/>
            <person name="Land M."/>
            <person name="Hauser L."/>
            <person name="Chang Y.J."/>
            <person name="Jeffries C.D."/>
            <person name="Sikorski J."/>
            <person name="Spring S."/>
            <person name="Rohde M."/>
            <person name="Eichinger K."/>
            <person name="Huber H."/>
            <person name="Wirth R."/>
            <person name="Goker M."/>
            <person name="Detter J.C."/>
            <person name="Woyke T."/>
            <person name="Bristow J."/>
            <person name="Eisen J.A."/>
            <person name="Markowitz V."/>
            <person name="Hugenholtz P."/>
            <person name="Klenk H.P."/>
            <person name="Kyrpides N.C."/>
        </authorList>
    </citation>
    <scope>NUCLEOTIDE SEQUENCE [LARGE SCALE GENOMIC DNA]</scope>
    <source>
        <strain evidence="23">ATCC 43054 / DSM 2088 / JCM 10308 / V24 S</strain>
    </source>
</reference>
<comment type="function">
    <text evidence="17">Catalyzes the dehydration of the S-form of NAD(P)HX at the expense of ADP, which is converted to AMP. Together with NAD(P)HX epimerase, which catalyzes the epimerization of the S- and R-forms, the enzyme allows the repair of both epimers of NAD(P)HX, a damaged form of NAD(P)H that is a result of enzymatic or heat-dependent hydration.</text>
</comment>
<evidence type="ECO:0000256" key="13">
    <source>
        <dbReference type="ARBA" id="ARBA00023268"/>
    </source>
</evidence>
<keyword evidence="7 17" id="KW-0067">ATP-binding</keyword>
<feature type="binding site" evidence="17">
    <location>
        <position position="424"/>
    </location>
    <ligand>
        <name>(6S)-NADPHX</name>
        <dbReference type="ChEBI" id="CHEBI:64076"/>
    </ligand>
</feature>
<feature type="binding site" evidence="18">
    <location>
        <position position="123"/>
    </location>
    <ligand>
        <name>K(+)</name>
        <dbReference type="ChEBI" id="CHEBI:29103"/>
    </ligand>
</feature>
<evidence type="ECO:0000256" key="7">
    <source>
        <dbReference type="ARBA" id="ARBA00022840"/>
    </source>
</evidence>
<feature type="domain" description="YjeF N-terminal" evidence="21">
    <location>
        <begin position="3"/>
        <end position="209"/>
    </location>
</feature>
<dbReference type="GO" id="GO:0046872">
    <property type="term" value="F:metal ion binding"/>
    <property type="evidence" value="ECO:0007669"/>
    <property type="project" value="UniProtKB-UniRule"/>
</dbReference>
<evidence type="ECO:0000259" key="21">
    <source>
        <dbReference type="PROSITE" id="PS51385"/>
    </source>
</evidence>
<dbReference type="Proteomes" id="UP000002315">
    <property type="component" value="Chromosome"/>
</dbReference>
<dbReference type="SUPFAM" id="SSF64153">
    <property type="entry name" value="YjeF N-terminal domain-like"/>
    <property type="match status" value="1"/>
</dbReference>
<dbReference type="GO" id="GO:0052855">
    <property type="term" value="F:ADP-dependent NAD(P)H-hydrate dehydratase activity"/>
    <property type="evidence" value="ECO:0007669"/>
    <property type="project" value="UniProtKB-UniRule"/>
</dbReference>
<dbReference type="HAMAP" id="MF_01966">
    <property type="entry name" value="NADHX_epimerase"/>
    <property type="match status" value="1"/>
</dbReference>
<dbReference type="GO" id="GO:0016301">
    <property type="term" value="F:kinase activity"/>
    <property type="evidence" value="ECO:0007669"/>
    <property type="project" value="UniProtKB-KW"/>
</dbReference>
<sequence length="482" mass="52016">MKTEIIDRNAEYLGIPRLLLMENAGRCLAEKIVSIAETENEKISIFCGSGGNGGDGLVAARHLVNRGFKVEVFLMTHPQRIRSKETIKNWEIINNMTYSDNLNVNVVLDSSYLPSSVDGIIVDAMLGTGIKGKIREPIRSAIKLINDSNAVVVAVDVPSGLDPTTGKISDIAVKADYTITFHKIKKGLDTKTAGKIIVCDIGIPKEAEVFVGPGDLIRIKRNPESHKGENGKVLIIGGSPVYSGAPALSGLAALQAGCDLVTILCPKTAAPVIKSYSPDLIVKEIDSDYVDKIDMELVEKSDSIVIGPGLEENPKTRKAFKFLIREIDDTTPIVIDADALKLVEIEDIKDFENIVLTPHLGEFKRLFKISGKDLKSKIKYVTSASKKINGVILLKGKIDIIAQNGKIRLNKTGNPGMTVGGTGDVLSGIVASLISQKLRPFDAACLGAFINGKAGDLASEIYGYNFTATKMLKFIPKAMKLK</sequence>
<dbReference type="EC" id="4.2.1.136" evidence="19"/>
<feature type="binding site" evidence="17">
    <location>
        <position position="245"/>
    </location>
    <ligand>
        <name>(6S)-NADPHX</name>
        <dbReference type="ChEBI" id="CHEBI:64076"/>
    </ligand>
</feature>
<dbReference type="AlphaFoldDB" id="E3GWS8"/>
<comment type="catalytic activity">
    <reaction evidence="16 17 19">
        <text>(6S)-NADPHX + ADP = AMP + phosphate + NADPH + H(+)</text>
        <dbReference type="Rhea" id="RHEA:32235"/>
        <dbReference type="ChEBI" id="CHEBI:15378"/>
        <dbReference type="ChEBI" id="CHEBI:43474"/>
        <dbReference type="ChEBI" id="CHEBI:57783"/>
        <dbReference type="ChEBI" id="CHEBI:64076"/>
        <dbReference type="ChEBI" id="CHEBI:456215"/>
        <dbReference type="ChEBI" id="CHEBI:456216"/>
        <dbReference type="EC" id="4.2.1.136"/>
    </reaction>
</comment>
<gene>
    <name evidence="17" type="primary">nnrD</name>
    <name evidence="18" type="synonym">nnrE</name>
    <name evidence="22" type="ordered locus">Mfer_1211</name>
</gene>
<comment type="cofactor">
    <cofactor evidence="18 19">
        <name>K(+)</name>
        <dbReference type="ChEBI" id="CHEBI:29103"/>
    </cofactor>
    <text evidence="18 19">Binds 1 potassium ion per subunit.</text>
</comment>
<feature type="binding site" evidence="18">
    <location>
        <begin position="127"/>
        <end position="133"/>
    </location>
    <ligand>
        <name>(6S)-NADPHX</name>
        <dbReference type="ChEBI" id="CHEBI:64076"/>
    </ligand>
</feature>
<keyword evidence="5 18" id="KW-0479">Metal-binding</keyword>
<dbReference type="CDD" id="cd01171">
    <property type="entry name" value="YXKO-related"/>
    <property type="match status" value="1"/>
</dbReference>
<evidence type="ECO:0000256" key="19">
    <source>
        <dbReference type="PIRNR" id="PIRNR017184"/>
    </source>
</evidence>
<dbReference type="GO" id="GO:0110051">
    <property type="term" value="P:metabolite repair"/>
    <property type="evidence" value="ECO:0007669"/>
    <property type="project" value="TreeGrafter"/>
</dbReference>
<evidence type="ECO:0000256" key="17">
    <source>
        <dbReference type="HAMAP-Rule" id="MF_01965"/>
    </source>
</evidence>
<organism evidence="22 23">
    <name type="scientific">Methanothermus fervidus (strain ATCC 43054 / DSM 2088 / JCM 10308 / V24 S)</name>
    <dbReference type="NCBI Taxonomy" id="523846"/>
    <lineage>
        <taxon>Archaea</taxon>
        <taxon>Methanobacteriati</taxon>
        <taxon>Methanobacteriota</taxon>
        <taxon>Methanomada group</taxon>
        <taxon>Methanobacteria</taxon>
        <taxon>Methanobacteriales</taxon>
        <taxon>Methanothermaceae</taxon>
        <taxon>Methanothermus</taxon>
    </lineage>
</organism>
<dbReference type="InterPro" id="IPR036652">
    <property type="entry name" value="YjeF_N_dom_sf"/>
</dbReference>
<keyword evidence="9 18" id="KW-0630">Potassium</keyword>
<keyword evidence="13" id="KW-0511">Multifunctional enzyme</keyword>
<evidence type="ECO:0000256" key="9">
    <source>
        <dbReference type="ARBA" id="ARBA00022958"/>
    </source>
</evidence>
<evidence type="ECO:0000256" key="6">
    <source>
        <dbReference type="ARBA" id="ARBA00022741"/>
    </source>
</evidence>
<evidence type="ECO:0000256" key="14">
    <source>
        <dbReference type="ARBA" id="ARBA00025153"/>
    </source>
</evidence>
<keyword evidence="22" id="KW-0418">Kinase</keyword>
<dbReference type="InterPro" id="IPR029056">
    <property type="entry name" value="Ribokinase-like"/>
</dbReference>
<evidence type="ECO:0000313" key="23">
    <source>
        <dbReference type="Proteomes" id="UP000002315"/>
    </source>
</evidence>
<evidence type="ECO:0000259" key="20">
    <source>
        <dbReference type="PROSITE" id="PS51383"/>
    </source>
</evidence>
<dbReference type="KEGG" id="mfv:Mfer_1211"/>
<dbReference type="EMBL" id="CP002278">
    <property type="protein sequence ID" value="ADP77997.1"/>
    <property type="molecule type" value="Genomic_DNA"/>
</dbReference>
<dbReference type="NCBIfam" id="TIGR00197">
    <property type="entry name" value="yjeF_nterm"/>
    <property type="match status" value="1"/>
</dbReference>
<keyword evidence="6 17" id="KW-0547">Nucleotide-binding</keyword>
<protein>
    <recommendedName>
        <fullName evidence="19">Bifunctional NAD(P)H-hydrate repair enzyme</fullName>
    </recommendedName>
    <alternativeName>
        <fullName evidence="19">Nicotinamide nucleotide repair protein</fullName>
    </alternativeName>
    <domain>
        <recommendedName>
            <fullName evidence="19">ADP-dependent (S)-NAD(P)H-hydrate dehydratase</fullName>
            <ecNumber evidence="19">4.2.1.136</ecNumber>
        </recommendedName>
        <alternativeName>
            <fullName evidence="19">ADP-dependent NAD(P)HX dehydratase</fullName>
        </alternativeName>
    </domain>
    <domain>
        <recommendedName>
            <fullName evidence="19">NAD(P)H-hydrate epimerase</fullName>
            <ecNumber evidence="19">5.1.99.6</ecNumber>
        </recommendedName>
    </domain>
</protein>
<dbReference type="EC" id="5.1.99.6" evidence="19"/>
<feature type="binding site" evidence="18">
    <location>
        <begin position="51"/>
        <end position="55"/>
    </location>
    <ligand>
        <name>(6S)-NADPHX</name>
        <dbReference type="ChEBI" id="CHEBI:64076"/>
    </ligand>
</feature>
<dbReference type="PANTHER" id="PTHR12592">
    <property type="entry name" value="ATP-DEPENDENT (S)-NAD(P)H-HYDRATE DEHYDRATASE FAMILY MEMBER"/>
    <property type="match status" value="1"/>
</dbReference>
<dbReference type="InterPro" id="IPR017953">
    <property type="entry name" value="Carbohydrate_kinase_pred_CS"/>
</dbReference>
<comment type="catalytic activity">
    <reaction evidence="15 17 19">
        <text>(6S)-NADHX + ADP = AMP + phosphate + NADH + H(+)</text>
        <dbReference type="Rhea" id="RHEA:32223"/>
        <dbReference type="ChEBI" id="CHEBI:15378"/>
        <dbReference type="ChEBI" id="CHEBI:43474"/>
        <dbReference type="ChEBI" id="CHEBI:57945"/>
        <dbReference type="ChEBI" id="CHEBI:64074"/>
        <dbReference type="ChEBI" id="CHEBI:456215"/>
        <dbReference type="ChEBI" id="CHEBI:456216"/>
        <dbReference type="EC" id="4.2.1.136"/>
    </reaction>
</comment>
<dbReference type="OrthoDB" id="15148at2157"/>
<dbReference type="Pfam" id="PF01256">
    <property type="entry name" value="Carb_kinase"/>
    <property type="match status" value="1"/>
</dbReference>
<dbReference type="InterPro" id="IPR030677">
    <property type="entry name" value="Nnr"/>
</dbReference>
<keyword evidence="12 17" id="KW-0456">Lyase</keyword>
<comment type="similarity">
    <text evidence="17">Belongs to the NnrD/CARKD family.</text>
</comment>
<dbReference type="PROSITE" id="PS51383">
    <property type="entry name" value="YJEF_C_3"/>
    <property type="match status" value="1"/>
</dbReference>
<comment type="function">
    <text evidence="18">Catalyzes the epimerization of the S- and R-forms of NAD(P)HX, a damaged form of NAD(P)H that is a result of enzymatic or heat-dependent hydration. This is a prerequisite for the S-specific NAD(P)H-hydrate dehydratase to allow the repair of both epimers of NAD(P)HX.</text>
</comment>
<evidence type="ECO:0000256" key="11">
    <source>
        <dbReference type="ARBA" id="ARBA00023235"/>
    </source>
</evidence>
<dbReference type="PROSITE" id="PS01050">
    <property type="entry name" value="YJEF_C_2"/>
    <property type="match status" value="1"/>
</dbReference>
<keyword evidence="8 17" id="KW-0521">NADP</keyword>
<dbReference type="Pfam" id="PF03853">
    <property type="entry name" value="YjeF_N"/>
    <property type="match status" value="1"/>
</dbReference>
<dbReference type="SUPFAM" id="SSF53613">
    <property type="entry name" value="Ribokinase-like"/>
    <property type="match status" value="1"/>
</dbReference>
<comment type="similarity">
    <text evidence="4 19">In the C-terminal section; belongs to the NnrD/CARKD family.</text>
</comment>
<dbReference type="Gene3D" id="3.40.1190.20">
    <property type="match status" value="1"/>
</dbReference>
<comment type="cofactor">
    <cofactor evidence="17">
        <name>Mg(2+)</name>
        <dbReference type="ChEBI" id="CHEBI:18420"/>
    </cofactor>
</comment>
<dbReference type="GO" id="GO:0052856">
    <property type="term" value="F:NAD(P)HX epimerase activity"/>
    <property type="evidence" value="ECO:0007669"/>
    <property type="project" value="UniProtKB-UniRule"/>
</dbReference>